<dbReference type="PANTHER" id="PTHR45766">
    <property type="entry name" value="DNA ANNEALING HELICASE AND ENDONUCLEASE ZRANB3 FAMILY MEMBER"/>
    <property type="match status" value="1"/>
</dbReference>
<dbReference type="Gene3D" id="3.40.50.10810">
    <property type="entry name" value="Tandem AAA-ATPase domain"/>
    <property type="match status" value="1"/>
</dbReference>
<evidence type="ECO:0000256" key="2">
    <source>
        <dbReference type="ARBA" id="ARBA00022801"/>
    </source>
</evidence>
<dbReference type="Gene3D" id="3.40.50.300">
    <property type="entry name" value="P-loop containing nucleotide triphosphate hydrolases"/>
    <property type="match status" value="1"/>
</dbReference>
<dbReference type="InterPro" id="IPR014001">
    <property type="entry name" value="Helicase_ATP-bd"/>
</dbReference>
<evidence type="ECO:0000256" key="1">
    <source>
        <dbReference type="ARBA" id="ARBA00022741"/>
    </source>
</evidence>
<dbReference type="InterPro" id="IPR001650">
    <property type="entry name" value="Helicase_C-like"/>
</dbReference>
<accession>A0ABT9QTY1</accession>
<organism evidence="7 8">
    <name type="scientific">Streptosporangium lutulentum</name>
    <dbReference type="NCBI Taxonomy" id="1461250"/>
    <lineage>
        <taxon>Bacteria</taxon>
        <taxon>Bacillati</taxon>
        <taxon>Actinomycetota</taxon>
        <taxon>Actinomycetes</taxon>
        <taxon>Streptosporangiales</taxon>
        <taxon>Streptosporangiaceae</taxon>
        <taxon>Streptosporangium</taxon>
    </lineage>
</organism>
<dbReference type="CDD" id="cd18793">
    <property type="entry name" value="SF2_C_SNF"/>
    <property type="match status" value="1"/>
</dbReference>
<name>A0ABT9QTY1_9ACTN</name>
<evidence type="ECO:0000256" key="4">
    <source>
        <dbReference type="ARBA" id="ARBA00022840"/>
    </source>
</evidence>
<dbReference type="PROSITE" id="PS51192">
    <property type="entry name" value="HELICASE_ATP_BIND_1"/>
    <property type="match status" value="1"/>
</dbReference>
<evidence type="ECO:0000259" key="6">
    <source>
        <dbReference type="PROSITE" id="PS51194"/>
    </source>
</evidence>
<evidence type="ECO:0000313" key="7">
    <source>
        <dbReference type="EMBL" id="MDP9849738.1"/>
    </source>
</evidence>
<keyword evidence="4" id="KW-0067">ATP-binding</keyword>
<dbReference type="RefSeq" id="WP_307567746.1">
    <property type="nucleotide sequence ID" value="NZ_JAUSQU010000001.1"/>
</dbReference>
<dbReference type="InterPro" id="IPR038718">
    <property type="entry name" value="SNF2-like_sf"/>
</dbReference>
<sequence length="962" mass="107717">MTESPYPPGARIEVRDAEWIVRTCTPTPVIPGTEEMRDGRPVLGTGEMRDGYRITAVGASEFVRDEDAVFFSGIETVELMRPEETILEQDETPRFAKSRLFLEAVLRRTPLPQTEKGLALSDRFLLDSLPYQQRPAELALKGLRPRILLADVVGLGKTLEIGLILAELIRRGRGDRILVVTPQQVLEQFQHELWTRFSIPLIRLDSVGIERIQREIPAGRNPFTYYKRIIVSIDTLKNVGKYGQHLEKMHWDAVVIDESHNLIGEKSFRNRLAKLLARNTEALLLASATPHNGDSKSFAELIRMLDPAAIADETRYSAQDIGHLYLRRTKISPEVRDQMGSKWPDRGPSVPVRCAATAAEEKIFEELTQVWLAGDQRAGGPVVDAKNRLFPYTLLKSFLSSHVALATTVGKRLKNAKESREIDALKVLQGLAARVTDDDSAKLAALVGRLKEIGVGPRSDTRVVVFSESVPTLEWLKKTVPARLGIKDDAIEIMHGGFSDTQQQEIVERFSLADSKVRILFTGDVASEGVNLHRQCHQMIHYDVPWSLIRIEQRNGRIDRYGQEHQPQFKALILTSEVEGAKDDRTVAEKLLDKEATAHRSLGTAEAVTGEYRAEREERRLIQDLLEGRTVEESLQAHAPDDCLAGLMAGVGEDPENPEPPRANVPRLFDSTEAFVQESIRTLKLLDKLEDDGEMLAFEPPADLIHRLSVLPSSYLRTHDVRKRMKVTFSRTLAHRKLDEARKTKTMWPDIAYLSDLHPMVDWLTDKVLVRLGRQKAPVITADVDGTTFLVQGIYSNKRGQPTVVEWMAVSGPPEALAVQDGEMVEVLKAAKVGPGMINTGRRLDLEPLQQLVKPAVEAARTHLEKRRALYDAEVVAPLDAYRAQLSEWEELTLFDVHASRRGRKEADVRETVDEQQRLLDSLQTTGEPLLRVLAVLIPTAPDSGAIKQAPVSSAISQDGHR</sequence>
<evidence type="ECO:0000259" key="5">
    <source>
        <dbReference type="PROSITE" id="PS51192"/>
    </source>
</evidence>
<comment type="caution">
    <text evidence="7">The sequence shown here is derived from an EMBL/GenBank/DDBJ whole genome shotgun (WGS) entry which is preliminary data.</text>
</comment>
<dbReference type="Pfam" id="PF00176">
    <property type="entry name" value="SNF2-rel_dom"/>
    <property type="match status" value="1"/>
</dbReference>
<dbReference type="InterPro" id="IPR000330">
    <property type="entry name" value="SNF2_N"/>
</dbReference>
<dbReference type="GO" id="GO:0004386">
    <property type="term" value="F:helicase activity"/>
    <property type="evidence" value="ECO:0007669"/>
    <property type="project" value="UniProtKB-KW"/>
</dbReference>
<dbReference type="SMART" id="SM00490">
    <property type="entry name" value="HELICc"/>
    <property type="match status" value="1"/>
</dbReference>
<proteinExistence type="predicted"/>
<dbReference type="InterPro" id="IPR049730">
    <property type="entry name" value="SNF2/RAD54-like_C"/>
</dbReference>
<evidence type="ECO:0000256" key="3">
    <source>
        <dbReference type="ARBA" id="ARBA00022806"/>
    </source>
</evidence>
<feature type="domain" description="Helicase ATP-binding" evidence="5">
    <location>
        <begin position="138"/>
        <end position="308"/>
    </location>
</feature>
<keyword evidence="8" id="KW-1185">Reference proteome</keyword>
<dbReference type="Pfam" id="PF00271">
    <property type="entry name" value="Helicase_C"/>
    <property type="match status" value="1"/>
</dbReference>
<dbReference type="SUPFAM" id="SSF52540">
    <property type="entry name" value="P-loop containing nucleoside triphosphate hydrolases"/>
    <property type="match status" value="2"/>
</dbReference>
<evidence type="ECO:0000313" key="8">
    <source>
        <dbReference type="Proteomes" id="UP001225356"/>
    </source>
</evidence>
<dbReference type="InterPro" id="IPR027417">
    <property type="entry name" value="P-loop_NTPase"/>
</dbReference>
<gene>
    <name evidence="7" type="ORF">J2853_008949</name>
</gene>
<keyword evidence="2" id="KW-0378">Hydrolase</keyword>
<keyword evidence="3 7" id="KW-0347">Helicase</keyword>
<reference evidence="7 8" key="1">
    <citation type="submission" date="2023-07" db="EMBL/GenBank/DDBJ databases">
        <title>Sequencing the genomes of 1000 actinobacteria strains.</title>
        <authorList>
            <person name="Klenk H.-P."/>
        </authorList>
    </citation>
    <scope>NUCLEOTIDE SEQUENCE [LARGE SCALE GENOMIC DNA]</scope>
    <source>
        <strain evidence="7 8">DSM 46740</strain>
    </source>
</reference>
<protein>
    <submittedName>
        <fullName evidence="7">ERCC4-related helicase</fullName>
    </submittedName>
</protein>
<feature type="domain" description="Helicase C-terminal" evidence="6">
    <location>
        <begin position="449"/>
        <end position="610"/>
    </location>
</feature>
<dbReference type="EMBL" id="JAUSQU010000001">
    <property type="protein sequence ID" value="MDP9849738.1"/>
    <property type="molecule type" value="Genomic_DNA"/>
</dbReference>
<keyword evidence="1" id="KW-0547">Nucleotide-binding</keyword>
<dbReference type="CDD" id="cd18011">
    <property type="entry name" value="DEXDc_RapA"/>
    <property type="match status" value="1"/>
</dbReference>
<dbReference type="InterPro" id="IPR057342">
    <property type="entry name" value="DEXDc_RapA"/>
</dbReference>
<dbReference type="SMART" id="SM00487">
    <property type="entry name" value="DEXDc"/>
    <property type="match status" value="1"/>
</dbReference>
<dbReference type="PANTHER" id="PTHR45766:SF6">
    <property type="entry name" value="SWI_SNF-RELATED MATRIX-ASSOCIATED ACTIN-DEPENDENT REGULATOR OF CHROMATIN SUBFAMILY A-LIKE PROTEIN 1"/>
    <property type="match status" value="1"/>
</dbReference>
<dbReference type="PROSITE" id="PS51194">
    <property type="entry name" value="HELICASE_CTER"/>
    <property type="match status" value="1"/>
</dbReference>
<dbReference type="Proteomes" id="UP001225356">
    <property type="component" value="Unassembled WGS sequence"/>
</dbReference>